<keyword evidence="3" id="KW-1185">Reference proteome</keyword>
<name>A0A285CI63_9BACI</name>
<evidence type="ECO:0000313" key="2">
    <source>
        <dbReference type="EMBL" id="SNX67210.1"/>
    </source>
</evidence>
<keyword evidence="1" id="KW-0472">Membrane</keyword>
<feature type="transmembrane region" description="Helical" evidence="1">
    <location>
        <begin position="94"/>
        <end position="115"/>
    </location>
</feature>
<keyword evidence="1" id="KW-1133">Transmembrane helix</keyword>
<sequence length="120" mass="13984">MLGHIFWMIYLSLLGTVAIGYLIKGKYKTTLAKIDFIISIITWLGLFGYVTNTPMLTPLFWKIVFFGGLLWDFIYGVFFNDYYGEEIDKDIPVFVKHIITVIIIVIFVGPLYYGLYHYAF</sequence>
<evidence type="ECO:0000256" key="1">
    <source>
        <dbReference type="SAM" id="Phobius"/>
    </source>
</evidence>
<dbReference type="Proteomes" id="UP000219546">
    <property type="component" value="Unassembled WGS sequence"/>
</dbReference>
<feature type="transmembrane region" description="Helical" evidence="1">
    <location>
        <begin position="6"/>
        <end position="23"/>
    </location>
</feature>
<accession>A0A285CI63</accession>
<gene>
    <name evidence="2" type="ORF">SAMN05877753_101527</name>
</gene>
<protein>
    <submittedName>
        <fullName evidence="2">Uncharacterized protein</fullName>
    </submittedName>
</protein>
<dbReference type="RefSeq" id="WP_097157024.1">
    <property type="nucleotide sequence ID" value="NZ_JBEPMQ010000003.1"/>
</dbReference>
<dbReference type="EMBL" id="OAOP01000001">
    <property type="protein sequence ID" value="SNX67210.1"/>
    <property type="molecule type" value="Genomic_DNA"/>
</dbReference>
<reference evidence="2 3" key="1">
    <citation type="submission" date="2017-08" db="EMBL/GenBank/DDBJ databases">
        <authorList>
            <person name="de Groot N.N."/>
        </authorList>
    </citation>
    <scope>NUCLEOTIDE SEQUENCE [LARGE SCALE GENOMIC DNA]</scope>
    <source>
        <strain evidence="2 3">JC228</strain>
    </source>
</reference>
<evidence type="ECO:0000313" key="3">
    <source>
        <dbReference type="Proteomes" id="UP000219546"/>
    </source>
</evidence>
<organism evidence="2 3">
    <name type="scientific">Bacillus oleivorans</name>
    <dbReference type="NCBI Taxonomy" id="1448271"/>
    <lineage>
        <taxon>Bacteria</taxon>
        <taxon>Bacillati</taxon>
        <taxon>Bacillota</taxon>
        <taxon>Bacilli</taxon>
        <taxon>Bacillales</taxon>
        <taxon>Bacillaceae</taxon>
        <taxon>Bacillus</taxon>
    </lineage>
</organism>
<feature type="transmembrane region" description="Helical" evidence="1">
    <location>
        <begin position="63"/>
        <end position="82"/>
    </location>
</feature>
<keyword evidence="1" id="KW-0812">Transmembrane</keyword>
<dbReference type="OrthoDB" id="2427663at2"/>
<proteinExistence type="predicted"/>
<dbReference type="AlphaFoldDB" id="A0A285CI63"/>
<feature type="transmembrane region" description="Helical" evidence="1">
    <location>
        <begin position="30"/>
        <end position="51"/>
    </location>
</feature>